<feature type="region of interest" description="Disordered" evidence="1">
    <location>
        <begin position="544"/>
        <end position="563"/>
    </location>
</feature>
<feature type="compositionally biased region" description="Polar residues" evidence="1">
    <location>
        <begin position="615"/>
        <end position="628"/>
    </location>
</feature>
<reference evidence="3" key="1">
    <citation type="submission" date="2016-11" db="UniProtKB">
        <authorList>
            <consortium name="WormBaseParasite"/>
        </authorList>
    </citation>
    <scope>IDENTIFICATION</scope>
</reference>
<accession>A0A1I7T922</accession>
<dbReference type="WBParaSite" id="Csp11.Scaffold551.g3620.t1">
    <property type="protein sequence ID" value="Csp11.Scaffold551.g3620.t1"/>
    <property type="gene ID" value="Csp11.Scaffold551.g3620"/>
</dbReference>
<feature type="region of interest" description="Disordered" evidence="1">
    <location>
        <begin position="671"/>
        <end position="712"/>
    </location>
</feature>
<feature type="compositionally biased region" description="Acidic residues" evidence="1">
    <location>
        <begin position="410"/>
        <end position="419"/>
    </location>
</feature>
<keyword evidence="2" id="KW-1185">Reference proteome</keyword>
<feature type="region of interest" description="Disordered" evidence="1">
    <location>
        <begin position="229"/>
        <end position="353"/>
    </location>
</feature>
<feature type="compositionally biased region" description="Polar residues" evidence="1">
    <location>
        <begin position="571"/>
        <end position="594"/>
    </location>
</feature>
<feature type="compositionally biased region" description="Acidic residues" evidence="1">
    <location>
        <begin position="258"/>
        <end position="267"/>
    </location>
</feature>
<feature type="region of interest" description="Disordered" evidence="1">
    <location>
        <begin position="611"/>
        <end position="642"/>
    </location>
</feature>
<evidence type="ECO:0000313" key="3">
    <source>
        <dbReference type="WBParaSite" id="Csp11.Scaffold551.g3620.t1"/>
    </source>
</evidence>
<dbReference type="STRING" id="1561998.A0A1I7T922"/>
<protein>
    <submittedName>
        <fullName evidence="3">SH3 domain-containing protein</fullName>
    </submittedName>
</protein>
<feature type="region of interest" description="Disordered" evidence="1">
    <location>
        <begin position="73"/>
        <end position="103"/>
    </location>
</feature>
<feature type="region of interest" description="Disordered" evidence="1">
    <location>
        <begin position="568"/>
        <end position="596"/>
    </location>
</feature>
<dbReference type="AlphaFoldDB" id="A0A1I7T922"/>
<organism evidence="2 3">
    <name type="scientific">Caenorhabditis tropicalis</name>
    <dbReference type="NCBI Taxonomy" id="1561998"/>
    <lineage>
        <taxon>Eukaryota</taxon>
        <taxon>Metazoa</taxon>
        <taxon>Ecdysozoa</taxon>
        <taxon>Nematoda</taxon>
        <taxon>Chromadorea</taxon>
        <taxon>Rhabditida</taxon>
        <taxon>Rhabditina</taxon>
        <taxon>Rhabditomorpha</taxon>
        <taxon>Rhabditoidea</taxon>
        <taxon>Rhabditidae</taxon>
        <taxon>Peloderinae</taxon>
        <taxon>Caenorhabditis</taxon>
    </lineage>
</organism>
<sequence length="1017" mass="116962">MDSSDEEYMERVSRFTSSYIRNKPHPECKSKVEKKEKIAIMPPEKPATPKRTLPASFGGDRKYDAAKRCQELGLPKKFGGAPLPPRKTPAEEDPEQFSRPPFNPAAAKQISQLPKRFGGVPKKPEPLSAQQTNIEEGSTHVLVDNPNNDYETRSPVICHSVGANLHINEAPKQQEARNMDKEAVFQAQEIQSPKETRTMDFEEPILAPKAMTSEFENPKEDWFPQEAARNISEVADQSFEAPEVQIPRSQTPKAMTSEFEEPEEDWFPQEAKRKASKVFEAPEVQIPKSQTPEAQTPEFEEPEEDWFPQEAKRKDSEVLEAPKVQIPREARSMDFEEPILAPRPLTSAFEDPEEEWIPDVRTREAQNQEFQAPAAQFPEFEDPEEEWIPNVSIAEAQNQEFQAPAAQYPEFEEPEEDWFPQEAKRRDSEATHSVFEAPNLQLPEIRIPEAQIPQFQVPVARIPDSFAPQVQIPEMQAPELQIQESATPEEVPTKLFDSFDSFDDGWDITPSRGFIRNLGIPEDLPAAHPEFVAPRFDPPMRRVEEGPNSSTDWDTQSIQHSRRIEEAPRQIQETPWNPNAASFSPIQRQYQQRPQDSDIIRLQYREYPGPRETQHIQQNNASPENNSWTEEEQIYQRSSTDQMDQTIEPLSVTRQEYPEMFPDLRREMRAQETRRPQILPPLTKGKLSTKRPPRPSQASWEEEEPAAAAVDLPMDTDADRLLKSFTSEALEAMNEEQLQNVTNLFYEAHPLWKFKPDYPFLAEGIVQRDCETGQLKVFSSRLGKLMLEDTRPVKSCDYVYFMAIRPGVNGGCYFDTQPICLISAKFPSVERIVLRGYAILAHPIGPREESLKENRWVCWNDSLGCMSIISGAARTPLKKQPVWDKQLDVISISANFENRRFVVTKVVGLTNSKDKKDHFPHEVFLVKDAIFKRQYDDDLQFHSKTINSSILIKKSLVGDAQIFDNREFEMVIVPTFPRSTSLEFRGLLIITMPTTFWSRDKEWIREKLVARTDAYRR</sequence>
<dbReference type="eggNOG" id="ENOG502R4Z3">
    <property type="taxonomic scope" value="Eukaryota"/>
</dbReference>
<evidence type="ECO:0000256" key="1">
    <source>
        <dbReference type="SAM" id="MobiDB-lite"/>
    </source>
</evidence>
<name>A0A1I7T922_9PELO</name>
<feature type="region of interest" description="Disordered" evidence="1">
    <location>
        <begin position="40"/>
        <end position="59"/>
    </location>
</feature>
<feature type="compositionally biased region" description="Acidic residues" evidence="1">
    <location>
        <begin position="298"/>
        <end position="307"/>
    </location>
</feature>
<feature type="region of interest" description="Disordered" evidence="1">
    <location>
        <begin position="410"/>
        <end position="432"/>
    </location>
</feature>
<feature type="region of interest" description="Disordered" evidence="1">
    <location>
        <begin position="116"/>
        <end position="148"/>
    </location>
</feature>
<dbReference type="Proteomes" id="UP000095282">
    <property type="component" value="Unplaced"/>
</dbReference>
<evidence type="ECO:0000313" key="2">
    <source>
        <dbReference type="Proteomes" id="UP000095282"/>
    </source>
</evidence>
<proteinExistence type="predicted"/>
<feature type="compositionally biased region" description="Polar residues" evidence="1">
    <location>
        <begin position="547"/>
        <end position="559"/>
    </location>
</feature>